<organism evidence="3 4">
    <name type="scientific">Halobaculum marinum</name>
    <dbReference type="NCBI Taxonomy" id="3031996"/>
    <lineage>
        <taxon>Archaea</taxon>
        <taxon>Methanobacteriati</taxon>
        <taxon>Methanobacteriota</taxon>
        <taxon>Stenosarchaea group</taxon>
        <taxon>Halobacteria</taxon>
        <taxon>Halobacteriales</taxon>
        <taxon>Haloferacaceae</taxon>
        <taxon>Halobaculum</taxon>
    </lineage>
</organism>
<dbReference type="PROSITE" id="PS50093">
    <property type="entry name" value="PKD"/>
    <property type="match status" value="3"/>
</dbReference>
<comment type="caution">
    <text evidence="3">The sequence shown here is derived from an EMBL/GenBank/DDBJ whole genome shotgun (WGS) entry which is preliminary data.</text>
</comment>
<dbReference type="EMBL" id="JBHTAG010000002">
    <property type="protein sequence ID" value="MFC7096240.1"/>
    <property type="molecule type" value="Genomic_DNA"/>
</dbReference>
<dbReference type="Gene3D" id="2.60.40.10">
    <property type="entry name" value="Immunoglobulins"/>
    <property type="match status" value="4"/>
</dbReference>
<accession>A0ABD5WVC9</accession>
<dbReference type="CDD" id="cd00146">
    <property type="entry name" value="PKD"/>
    <property type="match status" value="2"/>
</dbReference>
<evidence type="ECO:0000259" key="2">
    <source>
        <dbReference type="PROSITE" id="PS50093"/>
    </source>
</evidence>
<dbReference type="InterPro" id="IPR013783">
    <property type="entry name" value="Ig-like_fold"/>
</dbReference>
<gene>
    <name evidence="3" type="ORF">ACFQKD_02895</name>
</gene>
<dbReference type="Pfam" id="PF18911">
    <property type="entry name" value="PKD_4"/>
    <property type="match status" value="1"/>
</dbReference>
<proteinExistence type="predicted"/>
<dbReference type="InterPro" id="IPR035986">
    <property type="entry name" value="PKD_dom_sf"/>
</dbReference>
<reference evidence="3 4" key="1">
    <citation type="journal article" date="2019" name="Int. J. Syst. Evol. Microbiol.">
        <title>The Global Catalogue of Microorganisms (GCM) 10K type strain sequencing project: providing services to taxonomists for standard genome sequencing and annotation.</title>
        <authorList>
            <consortium name="The Broad Institute Genomics Platform"/>
            <consortium name="The Broad Institute Genome Sequencing Center for Infectious Disease"/>
            <person name="Wu L."/>
            <person name="Ma J."/>
        </authorList>
    </citation>
    <scope>NUCLEOTIDE SEQUENCE [LARGE SCALE GENOMIC DNA]</scope>
    <source>
        <strain evidence="3 4">DT55</strain>
    </source>
</reference>
<dbReference type="GeneID" id="79269874"/>
<feature type="domain" description="PKD" evidence="2">
    <location>
        <begin position="231"/>
        <end position="316"/>
    </location>
</feature>
<dbReference type="SMART" id="SM00089">
    <property type="entry name" value="PKD"/>
    <property type="match status" value="4"/>
</dbReference>
<dbReference type="InterPro" id="IPR022409">
    <property type="entry name" value="PKD/Chitinase_dom"/>
</dbReference>
<dbReference type="InterPro" id="IPR000601">
    <property type="entry name" value="PKD_dom"/>
</dbReference>
<dbReference type="Pfam" id="PF22352">
    <property type="entry name" value="K319L-like_PKD"/>
    <property type="match status" value="1"/>
</dbReference>
<name>A0ABD5WVC9_9EURY</name>
<keyword evidence="4" id="KW-1185">Reference proteome</keyword>
<evidence type="ECO:0000313" key="3">
    <source>
        <dbReference type="EMBL" id="MFC7096240.1"/>
    </source>
</evidence>
<dbReference type="AlphaFoldDB" id="A0ABD5WVC9"/>
<feature type="region of interest" description="Disordered" evidence="1">
    <location>
        <begin position="122"/>
        <end position="141"/>
    </location>
</feature>
<feature type="domain" description="PKD" evidence="2">
    <location>
        <begin position="562"/>
        <end position="617"/>
    </location>
</feature>
<evidence type="ECO:0000313" key="4">
    <source>
        <dbReference type="Proteomes" id="UP001596388"/>
    </source>
</evidence>
<dbReference type="SUPFAM" id="SSF49299">
    <property type="entry name" value="PKD domain"/>
    <property type="match status" value="4"/>
</dbReference>
<dbReference type="RefSeq" id="WP_276239284.1">
    <property type="nucleotide sequence ID" value="NZ_CP119989.1"/>
</dbReference>
<evidence type="ECO:0000256" key="1">
    <source>
        <dbReference type="SAM" id="MobiDB-lite"/>
    </source>
</evidence>
<dbReference type="Pfam" id="PF00801">
    <property type="entry name" value="PKD"/>
    <property type="match status" value="1"/>
</dbReference>
<feature type="domain" description="PKD" evidence="2">
    <location>
        <begin position="31"/>
        <end position="124"/>
    </location>
</feature>
<sequence>MTRRSLALALLLLLSAGAPLADAHPEQDNDPPLVDAGLDREVDRGAVVWLDGGGTNDPDGEVVTYEWTIRTPAGETIAPEDADAVSTSFTAAETGRYEVTLTATDDHGATRSDTLYVDVTDSTADDSANDSGANDPPVGGIRGPDTVVTGESATFVAAVFDPDGEITSYAWSDGQSGREITKPVEVPAGETFSFSVRVTDDDGATETFRKSVRVVAADADGDGSTDPDNTAPRAWIEGPDRVAVGETTSFVLHGSDADGTVVSHEWTAPSGGSGAVIRHTFGSAGTYTVSGTVTDDDGATANASTTVEVYEEGPPVVRIFGPDTAPAGSTQEYWIEAYDPDGGELTISWDPAQNQLERSSNTSLNHVQIWGDLDDTIVVRAVVTDDEGNTVTAVKETEVENTYDPDLSEKVPQLSSIETEYVLDDSKQTGATDTITLGTYNLSSTVAHNESKIVRATWEINDTIAATYTDELGRFKGSVATNIQHTFVSESGRMVSRAVTVRAVDSDGDRDSRKLVSRFHSIQTHPDVTFYARGPGAESQGSTVLIEPGQDVVFTVGSYQNYRLVFGDGESITGSGTSGANNVKISHTYEDPGTYTVRLFSTQGPKGKALAAATVTVRPRTYEEYWYEVRKTEINQVHSQEHPTGASWEKVAVHDSGEVFTGRTVSVLADSGRPSMLDENWELNGTSTQQRTQRVTRISESDPDGSGEDWTLVQRNVRTESRTYYEDRYTWFESKFRRNGWRQTGETRTRRVVIGDGHDHDRERHSRTTAECTNWDLALDPLGGFSRECARWEYDTDVWYTGHDHDGRTYYETEYRYKTEVKRTETVSYHKYAGTETRTVRIKTYAETETWIEWLWESDSGYTEQEQSLTKPAEGTYISGTLRLVEVRCGSGESNHDSVMC</sequence>
<protein>
    <submittedName>
        <fullName evidence="3">PKD domain-containing protein</fullName>
    </submittedName>
</protein>
<dbReference type="Proteomes" id="UP001596388">
    <property type="component" value="Unassembled WGS sequence"/>
</dbReference>